<dbReference type="EMBL" id="JAHCTB010000002">
    <property type="protein sequence ID" value="MBT0607867.1"/>
    <property type="molecule type" value="Genomic_DNA"/>
</dbReference>
<keyword evidence="3" id="KW-1185">Reference proteome</keyword>
<feature type="compositionally biased region" description="Polar residues" evidence="1">
    <location>
        <begin position="42"/>
        <end position="56"/>
    </location>
</feature>
<dbReference type="Proteomes" id="UP001297092">
    <property type="component" value="Unassembled WGS sequence"/>
</dbReference>
<evidence type="ECO:0000256" key="1">
    <source>
        <dbReference type="SAM" id="MobiDB-lite"/>
    </source>
</evidence>
<sequence>MLPLVAMLAFLISCNDKVEKEATPAGPTEFTLEQNKAALEQVSPSANSASSTTQDGLNPPHGQPGHRCDIAVGAPLNGGNAQQAQSQTPATNTTTNSNVNPPHGQPGHRCDIAVGAPL</sequence>
<evidence type="ECO:0000313" key="2">
    <source>
        <dbReference type="EMBL" id="MBT0607867.1"/>
    </source>
</evidence>
<organism evidence="2 3">
    <name type="scientific">Aequorivita echinoideorum</name>
    <dbReference type="NCBI Taxonomy" id="1549647"/>
    <lineage>
        <taxon>Bacteria</taxon>
        <taxon>Pseudomonadati</taxon>
        <taxon>Bacteroidota</taxon>
        <taxon>Flavobacteriia</taxon>
        <taxon>Flavobacteriales</taxon>
        <taxon>Flavobacteriaceae</taxon>
        <taxon>Aequorivita</taxon>
    </lineage>
</organism>
<gene>
    <name evidence="2" type="ORF">KIV10_06715</name>
</gene>
<protein>
    <recommendedName>
        <fullName evidence="4">Secreted protein</fullName>
    </recommendedName>
</protein>
<accession>A0ABS5S3T4</accession>
<comment type="caution">
    <text evidence="2">The sequence shown here is derived from an EMBL/GenBank/DDBJ whole genome shotgun (WGS) entry which is preliminary data.</text>
</comment>
<evidence type="ECO:0000313" key="3">
    <source>
        <dbReference type="Proteomes" id="UP001297092"/>
    </source>
</evidence>
<feature type="region of interest" description="Disordered" evidence="1">
    <location>
        <begin position="41"/>
        <end position="118"/>
    </location>
</feature>
<proteinExistence type="predicted"/>
<name>A0ABS5S3T4_9FLAO</name>
<reference evidence="2 3" key="1">
    <citation type="submission" date="2021-05" db="EMBL/GenBank/DDBJ databases">
        <title>Aequorivita echinoideorum JCM 30378 genome.</title>
        <authorList>
            <person name="Zhang H."/>
            <person name="Li C."/>
        </authorList>
    </citation>
    <scope>NUCLEOTIDE SEQUENCE [LARGE SCALE GENOMIC DNA]</scope>
    <source>
        <strain evidence="2 3">JCM30378</strain>
    </source>
</reference>
<feature type="compositionally biased region" description="Low complexity" evidence="1">
    <location>
        <begin position="80"/>
        <end position="102"/>
    </location>
</feature>
<evidence type="ECO:0008006" key="4">
    <source>
        <dbReference type="Google" id="ProtNLM"/>
    </source>
</evidence>